<dbReference type="EMBL" id="SJOO01000007">
    <property type="protein sequence ID" value="TCB91230.1"/>
    <property type="molecule type" value="Genomic_DNA"/>
</dbReference>
<evidence type="ECO:0000313" key="3">
    <source>
        <dbReference type="Proteomes" id="UP000291424"/>
    </source>
</evidence>
<keyword evidence="1" id="KW-1133">Transmembrane helix</keyword>
<protein>
    <submittedName>
        <fullName evidence="2">Uncharacterized protein</fullName>
    </submittedName>
</protein>
<comment type="caution">
    <text evidence="2">The sequence shown here is derived from an EMBL/GenBank/DDBJ whole genome shotgun (WGS) entry which is preliminary data.</text>
</comment>
<evidence type="ECO:0000256" key="1">
    <source>
        <dbReference type="SAM" id="Phobius"/>
    </source>
</evidence>
<reference evidence="2 3" key="1">
    <citation type="submission" date="2019-02" db="EMBL/GenBank/DDBJ databases">
        <title>The draft genome of Enterobacter spp. strains.</title>
        <authorList>
            <person name="Wang C."/>
            <person name="Feng Y."/>
            <person name="Zong Z."/>
        </authorList>
    </citation>
    <scope>NUCLEOTIDE SEQUENCE [LARGE SCALE GENOMIC DNA]</scope>
    <source>
        <strain evidence="2 3">WCHEW120002</strain>
    </source>
</reference>
<dbReference type="Proteomes" id="UP000291424">
    <property type="component" value="Unassembled WGS sequence"/>
</dbReference>
<accession>A0A4R0G3L5</accession>
<keyword evidence="1" id="KW-0812">Transmembrane</keyword>
<sequence>MDLLSLLEVLKPLDHVVTVKVSNDVGLWDSLSKFAIAIIPALISFLALLFSYFQFKRNVRYQSEQFSLGIEQQLMALKLNTRLATEIELKKDVCKEVRTAFVGFMKYHVEVYQSKVSFQRLIDKIDDESIKQKIELNNIIISKTHLMIESKMLLDSYLDLNDQEDKEFFDQLNETTDIAIKGGDGSGYDLGYSQGKCSRQCFKYIERRRKEITSLVDTIGN</sequence>
<gene>
    <name evidence="2" type="ORF">E0L20_16775</name>
</gene>
<proteinExistence type="predicted"/>
<dbReference type="RefSeq" id="WP_131634937.1">
    <property type="nucleotide sequence ID" value="NZ_SJOO01000007.1"/>
</dbReference>
<dbReference type="AlphaFoldDB" id="A0A4R0G3L5"/>
<name>A0A4R0G3L5_9ENTR</name>
<organism evidence="2 3">
    <name type="scientific">Enterobacter wuhouensis</name>
    <dbReference type="NCBI Taxonomy" id="2529381"/>
    <lineage>
        <taxon>Bacteria</taxon>
        <taxon>Pseudomonadati</taxon>
        <taxon>Pseudomonadota</taxon>
        <taxon>Gammaproteobacteria</taxon>
        <taxon>Enterobacterales</taxon>
        <taxon>Enterobacteriaceae</taxon>
        <taxon>Enterobacter</taxon>
    </lineage>
</organism>
<evidence type="ECO:0000313" key="2">
    <source>
        <dbReference type="EMBL" id="TCB91230.1"/>
    </source>
</evidence>
<feature type="transmembrane region" description="Helical" evidence="1">
    <location>
        <begin position="34"/>
        <end position="53"/>
    </location>
</feature>
<keyword evidence="1" id="KW-0472">Membrane</keyword>
<dbReference type="OrthoDB" id="9860859at2"/>